<dbReference type="Proteomes" id="UP000007102">
    <property type="component" value="Chromosome"/>
</dbReference>
<dbReference type="AlphaFoldDB" id="F0S1Q1"/>
<dbReference type="InterPro" id="IPR032710">
    <property type="entry name" value="NTF2-like_dom_sf"/>
</dbReference>
<dbReference type="KEGG" id="dte:Dester_0249"/>
<evidence type="ECO:0000256" key="6">
    <source>
        <dbReference type="ARBA" id="ARBA00023316"/>
    </source>
</evidence>
<accession>F0S1Q1</accession>
<dbReference type="GO" id="GO:0009252">
    <property type="term" value="P:peptidoglycan biosynthetic process"/>
    <property type="evidence" value="ECO:0007669"/>
    <property type="project" value="UniProtKB-UniPathway"/>
</dbReference>
<evidence type="ECO:0000256" key="2">
    <source>
        <dbReference type="ARBA" id="ARBA00005992"/>
    </source>
</evidence>
<dbReference type="EMBL" id="CP002543">
    <property type="protein sequence ID" value="ADY72906.1"/>
    <property type="molecule type" value="Genomic_DNA"/>
</dbReference>
<organism evidence="9 10">
    <name type="scientific">Desulfurobacterium thermolithotrophum (strain DSM 11699 / BSA)</name>
    <dbReference type="NCBI Taxonomy" id="868864"/>
    <lineage>
        <taxon>Bacteria</taxon>
        <taxon>Pseudomonadati</taxon>
        <taxon>Aquificota</taxon>
        <taxon>Aquificia</taxon>
        <taxon>Desulfurobacteriales</taxon>
        <taxon>Desulfurobacteriaceae</taxon>
        <taxon>Desulfurobacterium</taxon>
    </lineage>
</organism>
<dbReference type="HOGENOM" id="CLU_780605_0_0_0"/>
<evidence type="ECO:0000313" key="10">
    <source>
        <dbReference type="Proteomes" id="UP000007102"/>
    </source>
</evidence>
<dbReference type="InParanoid" id="F0S1Q1"/>
<dbReference type="InterPro" id="IPR005490">
    <property type="entry name" value="LD_TPept_cat_dom"/>
</dbReference>
<dbReference type="CDD" id="cd16913">
    <property type="entry name" value="YkuD_like"/>
    <property type="match status" value="1"/>
</dbReference>
<dbReference type="OrthoDB" id="9809748at2"/>
<dbReference type="UniPathway" id="UPA00219"/>
<dbReference type="eggNOG" id="COG3034">
    <property type="taxonomic scope" value="Bacteria"/>
</dbReference>
<keyword evidence="5 7" id="KW-0573">Peptidoglycan synthesis</keyword>
<reference evidence="9 10" key="1">
    <citation type="journal article" date="2011" name="Stand. Genomic Sci.">
        <title>Complete genome sequence of the thermophilic sulfur-reducer Desulfurobacterium thermolithotrophum type strain (BSA(T)) from a deep-sea hydrothermal vent.</title>
        <authorList>
            <person name="Goker M."/>
            <person name="Daligault H."/>
            <person name="Mwirichia R."/>
            <person name="Lapidus A."/>
            <person name="Lucas S."/>
            <person name="Deshpande S."/>
            <person name="Pagani I."/>
            <person name="Tapia R."/>
            <person name="Cheng J.F."/>
            <person name="Goodwin L."/>
            <person name="Pitluck S."/>
            <person name="Liolios K."/>
            <person name="Ivanova N."/>
            <person name="Mavromatis K."/>
            <person name="Mikhailova N."/>
            <person name="Pati A."/>
            <person name="Chen A."/>
            <person name="Palaniappan K."/>
            <person name="Han C."/>
            <person name="Land M."/>
            <person name="Hauser L."/>
            <person name="Pan C."/>
            <person name="Brambilla E.M."/>
            <person name="Rohde M."/>
            <person name="Spring S."/>
            <person name="Sikorski J."/>
            <person name="Wirth R."/>
            <person name="Detter J.C."/>
            <person name="Woyke T."/>
            <person name="Bristow J."/>
            <person name="Eisen J.A."/>
            <person name="Markowitz V."/>
            <person name="Hugenholtz P."/>
            <person name="Kyrpides N.C."/>
            <person name="Klenk H.P."/>
        </authorList>
    </citation>
    <scope>NUCLEOTIDE SEQUENCE [LARGE SCALE GENOMIC DNA]</scope>
    <source>
        <strain evidence="10">DSM 11699 / BSA</strain>
    </source>
</reference>
<feature type="active site" description="Nucleophile" evidence="7">
    <location>
        <position position="197"/>
    </location>
</feature>
<comment type="pathway">
    <text evidence="1 7">Cell wall biogenesis; peptidoglycan biosynthesis.</text>
</comment>
<keyword evidence="3" id="KW-0808">Transferase</keyword>
<feature type="domain" description="L,D-TPase catalytic" evidence="8">
    <location>
        <begin position="90"/>
        <end position="222"/>
    </location>
</feature>
<feature type="active site" description="Proton donor/acceptor" evidence="7">
    <location>
        <position position="182"/>
    </location>
</feature>
<reference evidence="10" key="2">
    <citation type="submission" date="2011-02" db="EMBL/GenBank/DDBJ databases">
        <title>The complete genome of Desulfurobacterium thermolithotrophum DSM 11699.</title>
        <authorList>
            <consortium name="US DOE Joint Genome Institute (JGI-PGF)"/>
            <person name="Lucas S."/>
            <person name="Copeland A."/>
            <person name="Lapidus A."/>
            <person name="Bruce D."/>
            <person name="Goodwin L."/>
            <person name="Pitluck S."/>
            <person name="Kyrpides N."/>
            <person name="Mavromatis K."/>
            <person name="Pagani I."/>
            <person name="Ivanova N."/>
            <person name="Mikhailova N."/>
            <person name="Daligault H."/>
            <person name="Detter J.C."/>
            <person name="Tapia R."/>
            <person name="Han C."/>
            <person name="Land M."/>
            <person name="Hauser L."/>
            <person name="Markowitz V."/>
            <person name="Cheng J.-F."/>
            <person name="Hugenholtz P."/>
            <person name="Woyke T."/>
            <person name="Wu D."/>
            <person name="Spring S."/>
            <person name="Brambilla E."/>
            <person name="Klenk H.-P."/>
            <person name="Eisen J.A."/>
        </authorList>
    </citation>
    <scope>NUCLEOTIDE SEQUENCE [LARGE SCALE GENOMIC DNA]</scope>
    <source>
        <strain evidence="10">DSM 11699 / BSA</strain>
    </source>
</reference>
<proteinExistence type="inferred from homology"/>
<dbReference type="Gene3D" id="2.40.440.10">
    <property type="entry name" value="L,D-transpeptidase catalytic domain-like"/>
    <property type="match status" value="1"/>
</dbReference>
<evidence type="ECO:0000256" key="3">
    <source>
        <dbReference type="ARBA" id="ARBA00022679"/>
    </source>
</evidence>
<dbReference type="GO" id="GO:0016740">
    <property type="term" value="F:transferase activity"/>
    <property type="evidence" value="ECO:0007669"/>
    <property type="project" value="UniProtKB-KW"/>
</dbReference>
<keyword evidence="6 7" id="KW-0961">Cell wall biogenesis/degradation</keyword>
<protein>
    <submittedName>
        <fullName evidence="9">ErfK/YbiS/YcfS/YnhG family protein</fullName>
    </submittedName>
</protein>
<evidence type="ECO:0000256" key="7">
    <source>
        <dbReference type="PROSITE-ProRule" id="PRU01373"/>
    </source>
</evidence>
<dbReference type="GO" id="GO:0008360">
    <property type="term" value="P:regulation of cell shape"/>
    <property type="evidence" value="ECO:0007669"/>
    <property type="project" value="UniProtKB-UniRule"/>
</dbReference>
<name>F0S1Q1_DESTD</name>
<evidence type="ECO:0000256" key="1">
    <source>
        <dbReference type="ARBA" id="ARBA00004752"/>
    </source>
</evidence>
<dbReference type="PROSITE" id="PS52029">
    <property type="entry name" value="LD_TPASE"/>
    <property type="match status" value="1"/>
</dbReference>
<evidence type="ECO:0000256" key="4">
    <source>
        <dbReference type="ARBA" id="ARBA00022960"/>
    </source>
</evidence>
<dbReference type="InterPro" id="IPR056203">
    <property type="entry name" value="Cds6_C"/>
</dbReference>
<dbReference type="InterPro" id="IPR038063">
    <property type="entry name" value="Transpep_catalytic_dom"/>
</dbReference>
<keyword evidence="4 7" id="KW-0133">Cell shape</keyword>
<dbReference type="PANTHER" id="PTHR36699:SF1">
    <property type="entry name" value="L,D-TRANSPEPTIDASE YAFK-RELATED"/>
    <property type="match status" value="1"/>
</dbReference>
<dbReference type="RefSeq" id="WP_013637865.1">
    <property type="nucleotide sequence ID" value="NC_015185.1"/>
</dbReference>
<dbReference type="Pfam" id="PF03734">
    <property type="entry name" value="YkuD"/>
    <property type="match status" value="1"/>
</dbReference>
<dbReference type="GO" id="GO:0004180">
    <property type="term" value="F:carboxypeptidase activity"/>
    <property type="evidence" value="ECO:0007669"/>
    <property type="project" value="UniProtKB-ARBA"/>
</dbReference>
<dbReference type="SUPFAM" id="SSF141523">
    <property type="entry name" value="L,D-transpeptidase catalytic domain-like"/>
    <property type="match status" value="1"/>
</dbReference>
<sequence>MLKFLLVFLLAFSFLTARGESLYGLVKKLDTLTPEEISKEIRNLSPEERFKLQLLLFSYAGESKEVRKLIKKAYPKRLISNVLILPPSINAIIVDKTREILYVIKMDKSIPHVIKKFPCITGKKLGDKLEEGDLRTPEGIYFPLYWRTNLPKLYGIGAFPLNYPNLIDKKVLKRNGHGIWIHGTNDPNRPPHSTNGCIVLKNEYLKELKKLIDPKLTPVIVVTTVNYVERKKYINEKKSILSFILRWKKAWENTPKNLKSYFSFYSKHFVWKKGNYKDWIRYKKRITKQKKWIKIKIFNLSLSKDGRVLQFGNLYVANIDFEYKSNNFHSKGKKLLYIVREGKQWKILGEENL</sequence>
<comment type="similarity">
    <text evidence="2">Belongs to the YkuD family.</text>
</comment>
<dbReference type="STRING" id="868864.Dester_0249"/>
<dbReference type="GO" id="GO:0071555">
    <property type="term" value="P:cell wall organization"/>
    <property type="evidence" value="ECO:0007669"/>
    <property type="project" value="UniProtKB-UniRule"/>
</dbReference>
<dbReference type="Pfam" id="PF24125">
    <property type="entry name" value="Cds6_C"/>
    <property type="match status" value="1"/>
</dbReference>
<evidence type="ECO:0000313" key="9">
    <source>
        <dbReference type="EMBL" id="ADY72906.1"/>
    </source>
</evidence>
<dbReference type="PANTHER" id="PTHR36699">
    <property type="entry name" value="LD-TRANSPEPTIDASE"/>
    <property type="match status" value="1"/>
</dbReference>
<dbReference type="SUPFAM" id="SSF54427">
    <property type="entry name" value="NTF2-like"/>
    <property type="match status" value="1"/>
</dbReference>
<gene>
    <name evidence="9" type="ordered locus">Dester_0249</name>
</gene>
<keyword evidence="10" id="KW-1185">Reference proteome</keyword>
<evidence type="ECO:0000256" key="5">
    <source>
        <dbReference type="ARBA" id="ARBA00022984"/>
    </source>
</evidence>
<evidence type="ECO:0000259" key="8">
    <source>
        <dbReference type="PROSITE" id="PS52029"/>
    </source>
</evidence>